<feature type="transmembrane region" description="Helical" evidence="1">
    <location>
        <begin position="6"/>
        <end position="25"/>
    </location>
</feature>
<sequence>MGVSAWIMFLLGAAGLWGGLAYFLWHHIKAEKQVQQEGQS</sequence>
<keyword evidence="1" id="KW-0472">Membrane</keyword>
<keyword evidence="3" id="KW-1185">Reference proteome</keyword>
<dbReference type="EMBL" id="FOOK01000026">
    <property type="protein sequence ID" value="SFG33101.1"/>
    <property type="molecule type" value="Genomic_DNA"/>
</dbReference>
<evidence type="ECO:0008006" key="4">
    <source>
        <dbReference type="Google" id="ProtNLM"/>
    </source>
</evidence>
<dbReference type="STRING" id="201973.SAMN04488025_12650"/>
<dbReference type="Proteomes" id="UP000198661">
    <property type="component" value="Unassembled WGS sequence"/>
</dbReference>
<accession>A0A1I2R5B5</accession>
<protein>
    <recommendedName>
        <fullName evidence="4">MetS family NSS transporter small subunit</fullName>
    </recommendedName>
</protein>
<dbReference type="NCBIfam" id="NF033493">
    <property type="entry name" value="MetS_like_NSS"/>
    <property type="match status" value="1"/>
</dbReference>
<name>A0A1I2R5B5_9BACL</name>
<evidence type="ECO:0000313" key="3">
    <source>
        <dbReference type="Proteomes" id="UP000198661"/>
    </source>
</evidence>
<dbReference type="AlphaFoldDB" id="A0A1I2R5B5"/>
<proteinExistence type="predicted"/>
<reference evidence="2 3" key="1">
    <citation type="submission" date="2016-10" db="EMBL/GenBank/DDBJ databases">
        <authorList>
            <person name="de Groot N.N."/>
        </authorList>
    </citation>
    <scope>NUCLEOTIDE SEQUENCE [LARGE SCALE GENOMIC DNA]</scope>
    <source>
        <strain evidence="2 3">DSM 44945</strain>
    </source>
</reference>
<evidence type="ECO:0000256" key="1">
    <source>
        <dbReference type="SAM" id="Phobius"/>
    </source>
</evidence>
<organism evidence="2 3">
    <name type="scientific">Planifilum fulgidum</name>
    <dbReference type="NCBI Taxonomy" id="201973"/>
    <lineage>
        <taxon>Bacteria</taxon>
        <taxon>Bacillati</taxon>
        <taxon>Bacillota</taxon>
        <taxon>Bacilli</taxon>
        <taxon>Bacillales</taxon>
        <taxon>Thermoactinomycetaceae</taxon>
        <taxon>Planifilum</taxon>
    </lineage>
</organism>
<keyword evidence="1" id="KW-0812">Transmembrane</keyword>
<keyword evidence="1" id="KW-1133">Transmembrane helix</keyword>
<evidence type="ECO:0000313" key="2">
    <source>
        <dbReference type="EMBL" id="SFG33101.1"/>
    </source>
</evidence>
<gene>
    <name evidence="2" type="ORF">SAMN04488025_12650</name>
</gene>
<dbReference type="RefSeq" id="WP_143085359.1">
    <property type="nucleotide sequence ID" value="NZ_FOOK01000026.1"/>
</dbReference>